<proteinExistence type="predicted"/>
<dbReference type="VEuPathDB" id="VectorBase:LOC119165816"/>
<dbReference type="OrthoDB" id="10522790at2759"/>
<dbReference type="AlphaFoldDB" id="A0A6G5A4W7"/>
<organism evidence="1">
    <name type="scientific">Rhipicephalus microplus</name>
    <name type="common">Cattle tick</name>
    <name type="synonym">Boophilus microplus</name>
    <dbReference type="NCBI Taxonomy" id="6941"/>
    <lineage>
        <taxon>Eukaryota</taxon>
        <taxon>Metazoa</taxon>
        <taxon>Ecdysozoa</taxon>
        <taxon>Arthropoda</taxon>
        <taxon>Chelicerata</taxon>
        <taxon>Arachnida</taxon>
        <taxon>Acari</taxon>
        <taxon>Parasitiformes</taxon>
        <taxon>Ixodida</taxon>
        <taxon>Ixodoidea</taxon>
        <taxon>Ixodidae</taxon>
        <taxon>Rhipicephalinae</taxon>
        <taxon>Rhipicephalus</taxon>
        <taxon>Boophilus</taxon>
    </lineage>
</organism>
<sequence length="177" mass="20880">MIKQAYAALTFAALLNVYTAKYFNFTFQIYNVTKFMDTNFTIWTYNTTKTTKYTCFKDDVCNITNDVVYFNRSYYYEKWKTYPMQANFDARDKSLMTVGPIGGLKTRIESLEFASSSYMCGIFYVRPANGFGHRGWRDLRFKDPNKRKVPEQECLDRFHGVARKTSIVYYDFCSDPK</sequence>
<name>A0A6G5A4W7_RHIMP</name>
<reference evidence="1" key="1">
    <citation type="submission" date="2020-03" db="EMBL/GenBank/DDBJ databases">
        <title>A transcriptome and proteome of the tick Rhipicephalus microplus shaped by the genetic composition of its hosts and developmental stage.</title>
        <authorList>
            <person name="Garcia G.R."/>
            <person name="Ribeiro J.M.C."/>
            <person name="Maruyama S.R."/>
            <person name="Gardinasse L.G."/>
            <person name="Nelson K."/>
            <person name="Ferreira B.R."/>
            <person name="Andrade T.G."/>
            <person name="Santos I.K.F.M."/>
        </authorList>
    </citation>
    <scope>NUCLEOTIDE SEQUENCE</scope>
    <source>
        <strain evidence="1">NSGR</strain>
        <tissue evidence="1">Salivary glands</tissue>
    </source>
</reference>
<protein>
    <submittedName>
        <fullName evidence="1">Putative lipocalin</fullName>
    </submittedName>
</protein>
<evidence type="ECO:0000313" key="1">
    <source>
        <dbReference type="EMBL" id="NIE46014.1"/>
    </source>
</evidence>
<dbReference type="EMBL" id="GIKN01003741">
    <property type="protein sequence ID" value="NIE46014.1"/>
    <property type="molecule type" value="Transcribed_RNA"/>
</dbReference>
<accession>A0A6G5A4W7</accession>